<dbReference type="OrthoDB" id="9796171at2"/>
<dbReference type="InterPro" id="IPR016181">
    <property type="entry name" value="Acyl_CoA_acyltransferase"/>
</dbReference>
<dbReference type="EMBL" id="JSVC01000045">
    <property type="protein sequence ID" value="KIC90731.1"/>
    <property type="molecule type" value="Genomic_DNA"/>
</dbReference>
<dbReference type="PROSITE" id="PS51186">
    <property type="entry name" value="GNAT"/>
    <property type="match status" value="1"/>
</dbReference>
<dbReference type="RefSeq" id="WP_039144449.1">
    <property type="nucleotide sequence ID" value="NZ_JSVC01000045.1"/>
</dbReference>
<protein>
    <recommendedName>
        <fullName evidence="1">N-acetyltransferase domain-containing protein</fullName>
    </recommendedName>
</protein>
<dbReference type="STRING" id="1349421.OI18_22815"/>
<keyword evidence="3" id="KW-1185">Reference proteome</keyword>
<name>A0A0C1KTK7_9BACT</name>
<feature type="domain" description="N-acetyltransferase" evidence="1">
    <location>
        <begin position="8"/>
        <end position="150"/>
    </location>
</feature>
<sequence>MNLNWILKRFDELTPFELYQLLRLRSEVFVVEQNCVFLDMDNKDQQCWHLLGWDGDLLAASTRLVPPGMAYAEMSIGRVVSSPQLRGKGIGRELMLESIKAAHELFGKNNIRIGAQLYLEKFYQSLGFHTDGDVYLEDGIKHVEMLYQPS</sequence>
<evidence type="ECO:0000313" key="2">
    <source>
        <dbReference type="EMBL" id="KIC90731.1"/>
    </source>
</evidence>
<dbReference type="GO" id="GO:0016747">
    <property type="term" value="F:acyltransferase activity, transferring groups other than amino-acyl groups"/>
    <property type="evidence" value="ECO:0007669"/>
    <property type="project" value="InterPro"/>
</dbReference>
<evidence type="ECO:0000313" key="3">
    <source>
        <dbReference type="Proteomes" id="UP000031408"/>
    </source>
</evidence>
<comment type="caution">
    <text evidence="2">The sequence shown here is derived from an EMBL/GenBank/DDBJ whole genome shotgun (WGS) entry which is preliminary data.</text>
</comment>
<dbReference type="AlphaFoldDB" id="A0A0C1KTK7"/>
<reference evidence="2 3" key="1">
    <citation type="submission" date="2014-11" db="EMBL/GenBank/DDBJ databases">
        <title>Genome sequence of Flavihumibacter solisilvae 3-3.</title>
        <authorList>
            <person name="Zhou G."/>
            <person name="Li M."/>
            <person name="Wang G."/>
        </authorList>
    </citation>
    <scope>NUCLEOTIDE SEQUENCE [LARGE SCALE GENOMIC DNA]</scope>
    <source>
        <strain evidence="2 3">3-3</strain>
    </source>
</reference>
<dbReference type="Pfam" id="PF13673">
    <property type="entry name" value="Acetyltransf_10"/>
    <property type="match status" value="1"/>
</dbReference>
<organism evidence="2 3">
    <name type="scientific">Flavihumibacter solisilvae</name>
    <dbReference type="NCBI Taxonomy" id="1349421"/>
    <lineage>
        <taxon>Bacteria</taxon>
        <taxon>Pseudomonadati</taxon>
        <taxon>Bacteroidota</taxon>
        <taxon>Chitinophagia</taxon>
        <taxon>Chitinophagales</taxon>
        <taxon>Chitinophagaceae</taxon>
        <taxon>Flavihumibacter</taxon>
    </lineage>
</organism>
<gene>
    <name evidence="2" type="ORF">OI18_22815</name>
</gene>
<evidence type="ECO:0000259" key="1">
    <source>
        <dbReference type="PROSITE" id="PS51186"/>
    </source>
</evidence>
<dbReference type="CDD" id="cd04301">
    <property type="entry name" value="NAT_SF"/>
    <property type="match status" value="1"/>
</dbReference>
<dbReference type="SUPFAM" id="SSF55729">
    <property type="entry name" value="Acyl-CoA N-acyltransferases (Nat)"/>
    <property type="match status" value="1"/>
</dbReference>
<accession>A0A0C1KTK7</accession>
<dbReference type="Gene3D" id="3.40.630.30">
    <property type="match status" value="1"/>
</dbReference>
<proteinExistence type="predicted"/>
<dbReference type="InterPro" id="IPR000182">
    <property type="entry name" value="GNAT_dom"/>
</dbReference>
<dbReference type="Proteomes" id="UP000031408">
    <property type="component" value="Unassembled WGS sequence"/>
</dbReference>